<feature type="domain" description="DUF1570" evidence="2">
    <location>
        <begin position="131"/>
        <end position="227"/>
    </location>
</feature>
<organism evidence="3 4">
    <name type="scientific">Ereboglobus luteus</name>
    <dbReference type="NCBI Taxonomy" id="1796921"/>
    <lineage>
        <taxon>Bacteria</taxon>
        <taxon>Pseudomonadati</taxon>
        <taxon>Verrucomicrobiota</taxon>
        <taxon>Opitutia</taxon>
        <taxon>Opitutales</taxon>
        <taxon>Opitutaceae</taxon>
        <taxon>Ereboglobus</taxon>
    </lineage>
</organism>
<dbReference type="Proteomes" id="UP000244896">
    <property type="component" value="Chromosome"/>
</dbReference>
<dbReference type="Pfam" id="PF07607">
    <property type="entry name" value="DUF1570"/>
    <property type="match status" value="1"/>
</dbReference>
<feature type="chain" id="PRO_5016019833" description="DUF1570 domain-containing protein" evidence="1">
    <location>
        <begin position="32"/>
        <end position="508"/>
    </location>
</feature>
<dbReference type="InterPro" id="IPR011464">
    <property type="entry name" value="DUF1570"/>
</dbReference>
<keyword evidence="4" id="KW-1185">Reference proteome</keyword>
<gene>
    <name evidence="3" type="ORF">CKA38_01215</name>
</gene>
<protein>
    <recommendedName>
        <fullName evidence="2">DUF1570 domain-containing protein</fullName>
    </recommendedName>
</protein>
<evidence type="ECO:0000313" key="4">
    <source>
        <dbReference type="Proteomes" id="UP000244896"/>
    </source>
</evidence>
<sequence length="508" mass="58070">MSFIKPRTPRFYFRALLLAAACLFGAARADAAEQWLRLSSKHFDMLSCTGESDSRRVLAEMERFRMAFFTWFDERKMYYPRPLIFVFNSDAQFKPYNKMADGTTAHRGGVFMRSQLGPRIALPRGSSGRGMATVFHECAHSLVAASGLRLPLWLNEGVAEVFETFSTRGGEPVLGMRSNKHMRLLLGKKLIPMDEFFNATMQSPYYTEPERMRLFYAQAWLVTHYIMLGPRGRSQPAENLRKYIELYKKKRKPSEADFREAFGLGYAELERVLRAYVISDHNRHYSLRLPAASTRDGVTCRKAEMREVECELAALKIRMTHDHSERTIKRFERLVKKYEGDPRVWELYAGIAPRAKRNGHVEKAVDLGSRNPLARLWLLRERVNGIRWSLVNRLPDEDAAKLRQNAAAVLELEPDCMEAHALLATVESQCETMNDSALERAKAALADMNEAEYHQTQLAIAVACWRGGDNEQAREIAGQLLEEPGLSATIKLRATTLRNRIARSARKN</sequence>
<dbReference type="KEGG" id="elut:CKA38_01215"/>
<evidence type="ECO:0000259" key="2">
    <source>
        <dbReference type="Pfam" id="PF07607"/>
    </source>
</evidence>
<accession>A0A2U8DZN2</accession>
<evidence type="ECO:0000256" key="1">
    <source>
        <dbReference type="SAM" id="SignalP"/>
    </source>
</evidence>
<dbReference type="EMBL" id="CP023004">
    <property type="protein sequence ID" value="AWI08067.1"/>
    <property type="molecule type" value="Genomic_DNA"/>
</dbReference>
<reference evidence="3 4" key="1">
    <citation type="journal article" date="2018" name="Syst. Appl. Microbiol.">
        <title>Ereboglobus luteus gen. nov. sp. nov. from cockroach guts, and new insights into the oxygen relationship of the genera Opitutus and Didymococcus (Verrucomicrobia: Opitutaceae).</title>
        <authorList>
            <person name="Tegtmeier D."/>
            <person name="Belitz A."/>
            <person name="Radek R."/>
            <person name="Heimerl T."/>
            <person name="Brune A."/>
        </authorList>
    </citation>
    <scope>NUCLEOTIDE SEQUENCE [LARGE SCALE GENOMIC DNA]</scope>
    <source>
        <strain evidence="3 4">Ho45</strain>
    </source>
</reference>
<keyword evidence="1" id="KW-0732">Signal</keyword>
<dbReference type="AlphaFoldDB" id="A0A2U8DZN2"/>
<feature type="signal peptide" evidence="1">
    <location>
        <begin position="1"/>
        <end position="31"/>
    </location>
</feature>
<evidence type="ECO:0000313" key="3">
    <source>
        <dbReference type="EMBL" id="AWI08067.1"/>
    </source>
</evidence>
<proteinExistence type="predicted"/>
<name>A0A2U8DZN2_9BACT</name>